<organism evidence="1 2">
    <name type="scientific">Paramuricea clavata</name>
    <name type="common">Red gorgonian</name>
    <name type="synonym">Violescent sea-whip</name>
    <dbReference type="NCBI Taxonomy" id="317549"/>
    <lineage>
        <taxon>Eukaryota</taxon>
        <taxon>Metazoa</taxon>
        <taxon>Cnidaria</taxon>
        <taxon>Anthozoa</taxon>
        <taxon>Octocorallia</taxon>
        <taxon>Malacalcyonacea</taxon>
        <taxon>Plexauridae</taxon>
        <taxon>Paramuricea</taxon>
    </lineage>
</organism>
<reference evidence="1" key="1">
    <citation type="submission" date="2020-04" db="EMBL/GenBank/DDBJ databases">
        <authorList>
            <person name="Alioto T."/>
            <person name="Alioto T."/>
            <person name="Gomez Garrido J."/>
        </authorList>
    </citation>
    <scope>NUCLEOTIDE SEQUENCE</scope>
    <source>
        <strain evidence="1">A484AB</strain>
    </source>
</reference>
<comment type="caution">
    <text evidence="1">The sequence shown here is derived from an EMBL/GenBank/DDBJ whole genome shotgun (WGS) entry which is preliminary data.</text>
</comment>
<accession>A0A7D9JUD6</accession>
<proteinExistence type="predicted"/>
<name>A0A7D9JUD6_PARCT</name>
<dbReference type="OrthoDB" id="6090131at2759"/>
<keyword evidence="2" id="KW-1185">Reference proteome</keyword>
<dbReference type="AlphaFoldDB" id="A0A7D9JUD6"/>
<dbReference type="Proteomes" id="UP001152795">
    <property type="component" value="Unassembled WGS sequence"/>
</dbReference>
<evidence type="ECO:0000313" key="2">
    <source>
        <dbReference type="Proteomes" id="UP001152795"/>
    </source>
</evidence>
<gene>
    <name evidence="1" type="ORF">PACLA_8A073312</name>
</gene>
<dbReference type="EMBL" id="CACRXK020021804">
    <property type="protein sequence ID" value="CAB4036220.1"/>
    <property type="molecule type" value="Genomic_DNA"/>
</dbReference>
<evidence type="ECO:0000313" key="1">
    <source>
        <dbReference type="EMBL" id="CAB4036220.1"/>
    </source>
</evidence>
<feature type="non-terminal residue" evidence="1">
    <location>
        <position position="1"/>
    </location>
</feature>
<protein>
    <submittedName>
        <fullName evidence="1">Uncharacterized protein</fullName>
    </submittedName>
</protein>
<sequence length="388" mass="44196">GETRLLDLTKDELNKFKSERHMDAANECAKRVKERIDGKKCMGTSIHAFMPQEDHRSFYFDEAFVTKCLNASSPVSLATCAGSAYFTYVQDFYKDHYYLYDNGCEGIRSGCSEKDSAHICHFHKQTENSSLLNGGWKGVPLKRLPPPVPDYGQESFHYCILNQVLKGDITEKFGLEKERVRDACLRNKDDFCPRKQLQNLQDRCGEPILDLCEKTQGDGSISVTVVDRNDTLRKYQDETDSFVEQFVGESLRNVTESELKRRYDMKVKATISRQSAAKARTIEKAKAYNDIDWESSIYSKSLGKLYVSQLHLYMIEKMGLSKTQCERKGYTKSDKIADITKHYYSTSASYTKPTKFPVKPSVRTVKPSVPTIKLSVHSVKPSVPTVKP</sequence>